<proteinExistence type="predicted"/>
<dbReference type="EMBL" id="JAMJPJ010000012">
    <property type="protein sequence ID" value="MCL7930142.1"/>
    <property type="molecule type" value="Genomic_DNA"/>
</dbReference>
<reference evidence="3" key="1">
    <citation type="submission" date="2022-05" db="EMBL/GenBank/DDBJ databases">
        <title>Halomonas geminus sp. nov. and Halomonas llamarensis sp. nov. isolated from high-altitude salars of the Atacama Desert.</title>
        <authorList>
            <person name="Hintersatz C."/>
            <person name="Rojas L.A."/>
            <person name="Wei T.-S."/>
            <person name="Kutschke S."/>
            <person name="Lehmann F."/>
            <person name="Jain R."/>
            <person name="Pollmann K."/>
        </authorList>
    </citation>
    <scope>NUCLEOTIDE SEQUENCE</scope>
    <source>
        <strain evidence="3">ATCHA</strain>
    </source>
</reference>
<dbReference type="PANTHER" id="PTHR30298:SF0">
    <property type="entry name" value="PROTEIN YBFL-RELATED"/>
    <property type="match status" value="1"/>
</dbReference>
<keyword evidence="4" id="KW-1185">Reference proteome</keyword>
<dbReference type="Pfam" id="PF01609">
    <property type="entry name" value="DDE_Tnp_1"/>
    <property type="match status" value="1"/>
</dbReference>
<evidence type="ECO:0000259" key="2">
    <source>
        <dbReference type="Pfam" id="PF13808"/>
    </source>
</evidence>
<feature type="domain" description="H repeat-associated protein N-terminal" evidence="2">
    <location>
        <begin position="7"/>
        <end position="93"/>
    </location>
</feature>
<evidence type="ECO:0000259" key="1">
    <source>
        <dbReference type="Pfam" id="PF01609"/>
    </source>
</evidence>
<dbReference type="InterPro" id="IPR032806">
    <property type="entry name" value="YbfD_N"/>
</dbReference>
<dbReference type="Proteomes" id="UP001165308">
    <property type="component" value="Unassembled WGS sequence"/>
</dbReference>
<dbReference type="NCBIfam" id="NF033564">
    <property type="entry name" value="transpos_ISAs1"/>
    <property type="match status" value="1"/>
</dbReference>
<dbReference type="RefSeq" id="WP_250081428.1">
    <property type="nucleotide sequence ID" value="NZ_JAMJPJ010000012.1"/>
</dbReference>
<dbReference type="InterPro" id="IPR002559">
    <property type="entry name" value="Transposase_11"/>
</dbReference>
<evidence type="ECO:0000313" key="4">
    <source>
        <dbReference type="Proteomes" id="UP001165308"/>
    </source>
</evidence>
<organism evidence="3 4">
    <name type="scientific">Halomonas llamarensis</name>
    <dbReference type="NCBI Taxonomy" id="2945104"/>
    <lineage>
        <taxon>Bacteria</taxon>
        <taxon>Pseudomonadati</taxon>
        <taxon>Pseudomonadota</taxon>
        <taxon>Gammaproteobacteria</taxon>
        <taxon>Oceanospirillales</taxon>
        <taxon>Halomonadaceae</taxon>
        <taxon>Halomonas</taxon>
    </lineage>
</organism>
<name>A0ABT0SQY8_9GAMM</name>
<protein>
    <submittedName>
        <fullName evidence="3">ISAs1 family transposase</fullName>
    </submittedName>
</protein>
<comment type="caution">
    <text evidence="3">The sequence shown here is derived from an EMBL/GenBank/DDBJ whole genome shotgun (WGS) entry which is preliminary data.</text>
</comment>
<gene>
    <name evidence="3" type="ORF">M8006_09140</name>
</gene>
<evidence type="ECO:0000313" key="3">
    <source>
        <dbReference type="EMBL" id="MCL7930142.1"/>
    </source>
</evidence>
<dbReference type="InterPro" id="IPR047647">
    <property type="entry name" value="ISAs1_transpos"/>
</dbReference>
<accession>A0ABT0SQY8</accession>
<dbReference type="PANTHER" id="PTHR30298">
    <property type="entry name" value="H REPEAT-ASSOCIATED PREDICTED TRANSPOSASE"/>
    <property type="match status" value="1"/>
</dbReference>
<dbReference type="InterPro" id="IPR051698">
    <property type="entry name" value="Transposase_11-like"/>
</dbReference>
<sequence>MSSDLISHLSVIKDPRADKNKLYPLEEILLLCICAVVSGADGWASIADFGRDKLDWLRQFLPYDHGIPSEDCLGWVMARLPAHTFQEAFAAWTQAVAQIQDGDVVAIDGKRLRRSHDRRNGRAALHVVSAWANEQQLALGQVATTEKSNEITAIPELLRLLEIRGAIVTLDAMGCQTAIAEQVVSQGADYILAVKDNQPTLYEALRDYFTTAHGGGFAGVPMTYYEETDTGHGRCEVRRCWLVEDLRTLPDPTQWSGLRSIVWVQAERHVGDQVSREDRYYITTLSGSAQAVGRAVRSHWGIENQLHWVLDVTFREDDSRIRCNHSPANFNTLRQFALNLLKRHPDRRNVVTRSAKLKMRIIHVDWRSVESYYSCY</sequence>
<feature type="domain" description="Transposase IS4-like" evidence="1">
    <location>
        <begin position="101"/>
        <end position="340"/>
    </location>
</feature>
<dbReference type="Pfam" id="PF13808">
    <property type="entry name" value="DDE_Tnp_1_assoc"/>
    <property type="match status" value="1"/>
</dbReference>